<keyword evidence="5" id="KW-0804">Transcription</keyword>
<accession>A0ABU0GJ59</accession>
<feature type="region of interest" description="Disordered" evidence="6">
    <location>
        <begin position="403"/>
        <end position="534"/>
    </location>
</feature>
<evidence type="ECO:0000256" key="1">
    <source>
        <dbReference type="ARBA" id="ARBA00010641"/>
    </source>
</evidence>
<dbReference type="Gene3D" id="1.10.10.10">
    <property type="entry name" value="Winged helix-like DNA-binding domain superfamily/Winged helix DNA-binding domain"/>
    <property type="match status" value="1"/>
</dbReference>
<dbReference type="InterPro" id="IPR036388">
    <property type="entry name" value="WH-like_DNA-bd_sf"/>
</dbReference>
<dbReference type="InterPro" id="IPR014284">
    <property type="entry name" value="RNA_pol_sigma-70_dom"/>
</dbReference>
<dbReference type="RefSeq" id="WP_307416170.1">
    <property type="nucleotide sequence ID" value="NZ_JAUSVM010000001.1"/>
</dbReference>
<sequence>MAAGTEVDGVIEDDAALLRATRAGDAQAFGHLYERHAGAALVVARQYTDGPADAEDVVADAFANVHRAILRGGGPEVAFRAYLFTVVRRVAAVHRTAGRRTQPTDDVATLETASTPVEAAEEPTLAGFERGVVARAFRSLPERWQAVLWHSEVEGLTPAQIAPLLGLSANSAAALAYRAREGLRQAYLQMHLQDPLDDGCRGASGKLGAYVRGGLGARDTRTVEQHLDACGECRALVLELGDVNHGMRAVVAPLVLGLLGLGALAHPFPVGGGLAAGAAALGQGAGAGATGGTAAGGSSAGTSSAGGAGGAGGTGAAAGGSAVGGTGVGGAAAAGSAAAVTAAGGTAAVSTAGAASAGGVAATTGLAGLLAGASTTAIAAVAAAVVVVAVAVVGATQLLQGRDEAGAPGAQVSGATGDATPRATPRATGTATPTDVPSATPSDVPTATPTPDASATPGPSTPDPATADPRPAPTGVPVVDPGPDPDPTADPPPTPEPTSEPTPEPTAGPTPGPTPTPTPPGPAQVVVGGPTGGFSLAAGADGQELSFTVENTGGVPTAGLTAQVDVPAGVSLVVGGGPGAVAFGFGPATGWLCVVGDAETTATCTLEGLAPGASATLDMGVRIDEAFRPSPGDAVRVAVTGDGGAWDPVAIPLVVAASPARVVPGAGMPTAVQLVAGRTTTLDVPVRNAGGTGVTGDAPATVTLALPAGVTATGAAPWSCDPPRSGSTTCRHGALGAFDATTLALTLATARDTAPGAGTVALRFGPSASRPVATASVATTVVRPATLVLDAPAAVDVAPGTAAPVTVRVTNTGDLPATGAALRWQVPPGVTVADVDAPGWRCDQPEGAAACVGDLAAGAHVDLTARLSAAPGAVGAVGELALTLDGRAADADVPAPRAVVAVTVVPPQLTVGDAAAVVDLKGGGVAFVVRVAGERSDGRPAAAAADVTATVTLPPGVTADRAGVTSAGCAGTGRVVTCALGDLAAGASVPVQVGARAAAAVRGTVDVRVTATGVPPVTTSAPVVVSSANLTPVWSGVGDLDVVEVGAPLLVCHDPYAGQPCAAVRQDRDNNGLDMRPVDQVPPPGERPGAPVSSETRLDVPDGRPVVFAGLYWSGVRGPADAWSTALGTARLRGPDGTWTTVTADPDDVVRVTDNKDRRYYQSAVDVTDLVAAQGAGTWALADAAVSQTRTDREPTYYAGWALVVVHGTVGADTAARRSAVTVHQGGSWVGTSSTAPAFLFTGAPGTRTRIGVVGWEGDRATTGDRLTLSGVGALTPRRWNGTAVVGGGSAANAFDSTATGWRYPNALGVDAKGFEEVTMPASGVGTLTASTGGDQYLLGVVTVRTGAPAAAPAPLG</sequence>
<dbReference type="InterPro" id="IPR013324">
    <property type="entry name" value="RNA_pol_sigma_r3/r4-like"/>
</dbReference>
<dbReference type="Gene3D" id="1.10.1740.10">
    <property type="match status" value="1"/>
</dbReference>
<proteinExistence type="inferred from homology"/>
<dbReference type="Gene3D" id="1.10.10.1320">
    <property type="entry name" value="Anti-sigma factor, zinc-finger domain"/>
    <property type="match status" value="1"/>
</dbReference>
<evidence type="ECO:0000259" key="9">
    <source>
        <dbReference type="Pfam" id="PF13490"/>
    </source>
</evidence>
<dbReference type="Pfam" id="PF04542">
    <property type="entry name" value="Sigma70_r2"/>
    <property type="match status" value="1"/>
</dbReference>
<dbReference type="SUPFAM" id="SSF88946">
    <property type="entry name" value="Sigma2 domain of RNA polymerase sigma factors"/>
    <property type="match status" value="1"/>
</dbReference>
<dbReference type="Pfam" id="PF13490">
    <property type="entry name" value="zf-HC2"/>
    <property type="match status" value="1"/>
</dbReference>
<evidence type="ECO:0000259" key="8">
    <source>
        <dbReference type="Pfam" id="PF08281"/>
    </source>
</evidence>
<feature type="region of interest" description="Disordered" evidence="6">
    <location>
        <begin position="1067"/>
        <end position="1099"/>
    </location>
</feature>
<dbReference type="NCBIfam" id="TIGR02937">
    <property type="entry name" value="sigma70-ECF"/>
    <property type="match status" value="1"/>
</dbReference>
<evidence type="ECO:0000256" key="2">
    <source>
        <dbReference type="ARBA" id="ARBA00023015"/>
    </source>
</evidence>
<feature type="domain" description="Putative zinc-finger" evidence="9">
    <location>
        <begin position="200"/>
        <end position="234"/>
    </location>
</feature>
<keyword evidence="4" id="KW-0238">DNA-binding</keyword>
<organism evidence="10 11">
    <name type="scientific">Cellulomonas iranensis</name>
    <dbReference type="NCBI Taxonomy" id="76862"/>
    <lineage>
        <taxon>Bacteria</taxon>
        <taxon>Bacillati</taxon>
        <taxon>Actinomycetota</taxon>
        <taxon>Actinomycetes</taxon>
        <taxon>Micrococcales</taxon>
        <taxon>Cellulomonadaceae</taxon>
        <taxon>Cellulomonas</taxon>
    </lineage>
</organism>
<dbReference type="PANTHER" id="PTHR43133:SF8">
    <property type="entry name" value="RNA POLYMERASE SIGMA FACTOR HI_1459-RELATED"/>
    <property type="match status" value="1"/>
</dbReference>
<dbReference type="InterPro" id="IPR013325">
    <property type="entry name" value="RNA_pol_sigma_r2"/>
</dbReference>
<evidence type="ECO:0000256" key="6">
    <source>
        <dbReference type="SAM" id="MobiDB-lite"/>
    </source>
</evidence>
<evidence type="ECO:0000256" key="5">
    <source>
        <dbReference type="ARBA" id="ARBA00023163"/>
    </source>
</evidence>
<dbReference type="PANTHER" id="PTHR43133">
    <property type="entry name" value="RNA POLYMERASE ECF-TYPE SIGMA FACTO"/>
    <property type="match status" value="1"/>
</dbReference>
<feature type="domain" description="RNA polymerase sigma factor 70 region 4 type 2" evidence="8">
    <location>
        <begin position="133"/>
        <end position="181"/>
    </location>
</feature>
<comment type="caution">
    <text evidence="10">The sequence shown here is derived from an EMBL/GenBank/DDBJ whole genome shotgun (WGS) entry which is preliminary data.</text>
</comment>
<reference evidence="10 11" key="1">
    <citation type="submission" date="2023-07" db="EMBL/GenBank/DDBJ databases">
        <title>Sequencing the genomes of 1000 actinobacteria strains.</title>
        <authorList>
            <person name="Klenk H.-P."/>
        </authorList>
    </citation>
    <scope>NUCLEOTIDE SEQUENCE [LARGE SCALE GENOMIC DNA]</scope>
    <source>
        <strain evidence="10 11">DSM 14785</strain>
    </source>
</reference>
<name>A0ABU0GJ59_9CELL</name>
<dbReference type="EMBL" id="JAUSVM010000001">
    <property type="protein sequence ID" value="MDQ0424944.1"/>
    <property type="molecule type" value="Genomic_DNA"/>
</dbReference>
<evidence type="ECO:0000256" key="3">
    <source>
        <dbReference type="ARBA" id="ARBA00023082"/>
    </source>
</evidence>
<gene>
    <name evidence="10" type="ORF">JO380_001325</name>
</gene>
<dbReference type="Proteomes" id="UP001240250">
    <property type="component" value="Unassembled WGS sequence"/>
</dbReference>
<dbReference type="InterPro" id="IPR013249">
    <property type="entry name" value="RNA_pol_sigma70_r4_t2"/>
</dbReference>
<keyword evidence="3" id="KW-0731">Sigma factor</keyword>
<dbReference type="InterPro" id="IPR007627">
    <property type="entry name" value="RNA_pol_sigma70_r2"/>
</dbReference>
<evidence type="ECO:0000313" key="11">
    <source>
        <dbReference type="Proteomes" id="UP001240250"/>
    </source>
</evidence>
<keyword evidence="2" id="KW-0805">Transcription regulation</keyword>
<comment type="similarity">
    <text evidence="1">Belongs to the sigma-70 factor family. ECF subfamily.</text>
</comment>
<keyword evidence="11" id="KW-1185">Reference proteome</keyword>
<dbReference type="InterPro" id="IPR041916">
    <property type="entry name" value="Anti_sigma_zinc_sf"/>
</dbReference>
<evidence type="ECO:0000313" key="10">
    <source>
        <dbReference type="EMBL" id="MDQ0424944.1"/>
    </source>
</evidence>
<feature type="domain" description="RNA polymerase sigma-70 region 2" evidence="7">
    <location>
        <begin position="32"/>
        <end position="97"/>
    </location>
</feature>
<evidence type="ECO:0000259" key="7">
    <source>
        <dbReference type="Pfam" id="PF04542"/>
    </source>
</evidence>
<protein>
    <submittedName>
        <fullName evidence="10">RNA polymerase sigma factor (Sigma-70 family)</fullName>
    </submittedName>
</protein>
<feature type="compositionally biased region" description="Pro residues" evidence="6">
    <location>
        <begin position="470"/>
        <end position="522"/>
    </location>
</feature>
<evidence type="ECO:0000256" key="4">
    <source>
        <dbReference type="ARBA" id="ARBA00023125"/>
    </source>
</evidence>
<dbReference type="SUPFAM" id="SSF88659">
    <property type="entry name" value="Sigma3 and sigma4 domains of RNA polymerase sigma factors"/>
    <property type="match status" value="1"/>
</dbReference>
<dbReference type="Pfam" id="PF08281">
    <property type="entry name" value="Sigma70_r4_2"/>
    <property type="match status" value="1"/>
</dbReference>
<dbReference type="InterPro" id="IPR027383">
    <property type="entry name" value="Znf_put"/>
</dbReference>
<feature type="compositionally biased region" description="Low complexity" evidence="6">
    <location>
        <begin position="414"/>
        <end position="469"/>
    </location>
</feature>
<dbReference type="InterPro" id="IPR039425">
    <property type="entry name" value="RNA_pol_sigma-70-like"/>
</dbReference>